<dbReference type="EMBL" id="BAABBV010000001">
    <property type="protein sequence ID" value="GAA4163378.1"/>
    <property type="molecule type" value="Genomic_DNA"/>
</dbReference>
<evidence type="ECO:0000313" key="3">
    <source>
        <dbReference type="Proteomes" id="UP001415169"/>
    </source>
</evidence>
<accession>A0ABP7ZMC4</accession>
<evidence type="ECO:0000313" key="2">
    <source>
        <dbReference type="EMBL" id="GAA4163378.1"/>
    </source>
</evidence>
<sequence length="98" mass="10802">MPNHENKVLNFLFDLRMIIAILFAVYGIVCVIWGAGFTPASDLDKAGGININLWAGIGMIVVAGLFLWWTLAKPIEKADEDAAARRLEESEAEAQRNV</sequence>
<protein>
    <recommendedName>
        <fullName evidence="4">DUF485 domain-containing protein</fullName>
    </recommendedName>
</protein>
<evidence type="ECO:0000256" key="1">
    <source>
        <dbReference type="SAM" id="Phobius"/>
    </source>
</evidence>
<comment type="caution">
    <text evidence="2">The sequence shown here is derived from an EMBL/GenBank/DDBJ whole genome shotgun (WGS) entry which is preliminary data.</text>
</comment>
<proteinExistence type="predicted"/>
<reference evidence="2" key="2">
    <citation type="submission" date="2023-12" db="EMBL/GenBank/DDBJ databases">
        <authorList>
            <person name="Sun Q."/>
            <person name="Inoue M."/>
        </authorList>
    </citation>
    <scope>NUCLEOTIDE SEQUENCE</scope>
    <source>
        <strain evidence="2">JCM 17590</strain>
    </source>
</reference>
<keyword evidence="1" id="KW-0812">Transmembrane</keyword>
<organism evidence="2 3">
    <name type="scientific">Gryllotalpicola daejeonensis</name>
    <dbReference type="NCBI Taxonomy" id="993087"/>
    <lineage>
        <taxon>Bacteria</taxon>
        <taxon>Bacillati</taxon>
        <taxon>Actinomycetota</taxon>
        <taxon>Actinomycetes</taxon>
        <taxon>Micrococcales</taxon>
        <taxon>Microbacteriaceae</taxon>
        <taxon>Gryllotalpicola</taxon>
    </lineage>
</organism>
<dbReference type="Proteomes" id="UP001415169">
    <property type="component" value="Unassembled WGS sequence"/>
</dbReference>
<keyword evidence="3" id="KW-1185">Reference proteome</keyword>
<reference evidence="2" key="1">
    <citation type="journal article" date="2014" name="Int. J. Syst. Evol. Microbiol.">
        <title>Complete genome of a new Firmicutes species belonging to the dominant human colonic microbiota ('Ruminococcus bicirculans') reveals two chromosomes and a selective capacity to utilize plant glucans.</title>
        <authorList>
            <consortium name="NISC Comparative Sequencing Program"/>
            <person name="Wegmann U."/>
            <person name="Louis P."/>
            <person name="Goesmann A."/>
            <person name="Henrissat B."/>
            <person name="Duncan S.H."/>
            <person name="Flint H.J."/>
        </authorList>
    </citation>
    <scope>NUCLEOTIDE SEQUENCE</scope>
    <source>
        <strain evidence="2">JCM 17590</strain>
    </source>
</reference>
<keyword evidence="1" id="KW-0472">Membrane</keyword>
<gene>
    <name evidence="2" type="ORF">GCM10022286_23760</name>
</gene>
<name>A0ABP7ZMC4_9MICO</name>
<evidence type="ECO:0008006" key="4">
    <source>
        <dbReference type="Google" id="ProtNLM"/>
    </source>
</evidence>
<dbReference type="RefSeq" id="WP_344792002.1">
    <property type="nucleotide sequence ID" value="NZ_BAABBV010000001.1"/>
</dbReference>
<feature type="transmembrane region" description="Helical" evidence="1">
    <location>
        <begin position="51"/>
        <end position="71"/>
    </location>
</feature>
<feature type="transmembrane region" description="Helical" evidence="1">
    <location>
        <begin position="12"/>
        <end position="36"/>
    </location>
</feature>
<keyword evidence="1" id="KW-1133">Transmembrane helix</keyword>